<accession>A0A2B4SHG6</accession>
<dbReference type="GO" id="GO:0001522">
    <property type="term" value="P:pseudouridine synthesis"/>
    <property type="evidence" value="ECO:0007669"/>
    <property type="project" value="InterPro"/>
</dbReference>
<dbReference type="EMBL" id="LSMT01000082">
    <property type="protein sequence ID" value="PFX28513.1"/>
    <property type="molecule type" value="Genomic_DNA"/>
</dbReference>
<evidence type="ECO:0000256" key="4">
    <source>
        <dbReference type="ARBA" id="ARBA00023235"/>
    </source>
</evidence>
<evidence type="ECO:0000256" key="3">
    <source>
        <dbReference type="ARBA" id="ARBA00010876"/>
    </source>
</evidence>
<proteinExistence type="inferred from homology"/>
<evidence type="ECO:0000259" key="8">
    <source>
        <dbReference type="Pfam" id="PF00849"/>
    </source>
</evidence>
<dbReference type="OrthoDB" id="428658at2759"/>
<dbReference type="PANTHER" id="PTHR21600:SF83">
    <property type="entry name" value="PSEUDOURIDYLATE SYNTHASE RPUSD4, MITOCHONDRIAL"/>
    <property type="match status" value="1"/>
</dbReference>
<dbReference type="InterPro" id="IPR006145">
    <property type="entry name" value="PsdUridine_synth_RsuA/RluA"/>
</dbReference>
<dbReference type="AlphaFoldDB" id="A0A2B4SHG6"/>
<comment type="catalytic activity">
    <reaction evidence="2">
        <text>uridine in 5S rRNA = pseudouridine in 5S rRNA</text>
        <dbReference type="Rhea" id="RHEA:47036"/>
        <dbReference type="Rhea" id="RHEA-COMP:11730"/>
        <dbReference type="Rhea" id="RHEA-COMP:11731"/>
        <dbReference type="ChEBI" id="CHEBI:65314"/>
        <dbReference type="ChEBI" id="CHEBI:65315"/>
    </reaction>
</comment>
<evidence type="ECO:0000313" key="9">
    <source>
        <dbReference type="EMBL" id="PFX28513.1"/>
    </source>
</evidence>
<dbReference type="GO" id="GO:0009982">
    <property type="term" value="F:pseudouridine synthase activity"/>
    <property type="evidence" value="ECO:0007669"/>
    <property type="project" value="InterPro"/>
</dbReference>
<dbReference type="GO" id="GO:0003723">
    <property type="term" value="F:RNA binding"/>
    <property type="evidence" value="ECO:0007669"/>
    <property type="project" value="InterPro"/>
</dbReference>
<dbReference type="SUPFAM" id="SSF55120">
    <property type="entry name" value="Pseudouridine synthase"/>
    <property type="match status" value="1"/>
</dbReference>
<dbReference type="STRING" id="50429.A0A2B4SHG6"/>
<dbReference type="InterPro" id="IPR020103">
    <property type="entry name" value="PsdUridine_synth_cat_dom_sf"/>
</dbReference>
<sequence length="323" mass="36193">MALAAKTARLALGKTLIDAQYLADNVLFMNSEIIAINKPCGLPVHSGPGVKMCVLNMLDEFTEIKKLKERPELAHRLDKDCSGILLLTRSKTAAAKVTEMFSDKTIGKQYWAVTVGVPTFEEGEINIPIGEAKLAGGYRIATKRDLIGKSSEILRAAGFKHAKTRFKILDANQSTCALLQLEPITGLKQQIRVHTAEGLKCPILGDHKFSSDIRQPQVLPLRLLQLLQIRGVKNKENPTAKGKIRQWQRALIPLHLHARQITLPNFYKGRNIIIKAPLPEYFEETLHKLTLHPKRKNMVQAEDLTEYNRLKQLGKSTKKIVGF</sequence>
<dbReference type="Proteomes" id="UP000225706">
    <property type="component" value="Unassembled WGS sequence"/>
</dbReference>
<evidence type="ECO:0000256" key="2">
    <source>
        <dbReference type="ARBA" id="ARBA00001896"/>
    </source>
</evidence>
<comment type="similarity">
    <text evidence="3">Belongs to the pseudouridine synthase RluA family.</text>
</comment>
<name>A0A2B4SHG6_STYPI</name>
<dbReference type="Gene3D" id="3.30.2350.10">
    <property type="entry name" value="Pseudouridine synthase"/>
    <property type="match status" value="1"/>
</dbReference>
<evidence type="ECO:0000256" key="7">
    <source>
        <dbReference type="ARBA" id="ARBA00041563"/>
    </source>
</evidence>
<evidence type="ECO:0000256" key="5">
    <source>
        <dbReference type="ARBA" id="ARBA00036943"/>
    </source>
</evidence>
<comment type="caution">
    <text evidence="9">The sequence shown here is derived from an EMBL/GenBank/DDBJ whole genome shotgun (WGS) entry which is preliminary data.</text>
</comment>
<dbReference type="Pfam" id="PF00849">
    <property type="entry name" value="PseudoU_synth_2"/>
    <property type="match status" value="1"/>
</dbReference>
<comment type="catalytic activity">
    <reaction evidence="5">
        <text>a uridine in tRNA = a pseudouridine in tRNA</text>
        <dbReference type="Rhea" id="RHEA:54572"/>
        <dbReference type="Rhea" id="RHEA-COMP:13339"/>
        <dbReference type="Rhea" id="RHEA-COMP:13934"/>
        <dbReference type="ChEBI" id="CHEBI:65314"/>
        <dbReference type="ChEBI" id="CHEBI:65315"/>
    </reaction>
</comment>
<dbReference type="InterPro" id="IPR050188">
    <property type="entry name" value="RluA_PseudoU_synthase"/>
</dbReference>
<keyword evidence="4" id="KW-0413">Isomerase</keyword>
<gene>
    <name evidence="9" type="primary">RPUSD4</name>
    <name evidence="9" type="ORF">AWC38_SpisGene6771</name>
</gene>
<evidence type="ECO:0000256" key="6">
    <source>
        <dbReference type="ARBA" id="ARBA00039953"/>
    </source>
</evidence>
<comment type="catalytic activity">
    <reaction evidence="1">
        <text>a uridine in mRNA = a pseudouridine in mRNA</text>
        <dbReference type="Rhea" id="RHEA:56644"/>
        <dbReference type="Rhea" id="RHEA-COMP:14658"/>
        <dbReference type="Rhea" id="RHEA-COMP:14659"/>
        <dbReference type="ChEBI" id="CHEBI:65314"/>
        <dbReference type="ChEBI" id="CHEBI:65315"/>
    </reaction>
</comment>
<feature type="domain" description="Pseudouridine synthase RsuA/RluA-like" evidence="8">
    <location>
        <begin position="33"/>
        <end position="196"/>
    </location>
</feature>
<protein>
    <recommendedName>
        <fullName evidence="6">Pseudouridylate synthase RPUSD4, mitochondrial</fullName>
    </recommendedName>
    <alternativeName>
        <fullName evidence="7">RNA pseudouridylate synthase domain-containing protein 4</fullName>
    </alternativeName>
</protein>
<dbReference type="CDD" id="cd02869">
    <property type="entry name" value="PseudoU_synth_RluA_like"/>
    <property type="match status" value="1"/>
</dbReference>
<evidence type="ECO:0000313" key="10">
    <source>
        <dbReference type="Proteomes" id="UP000225706"/>
    </source>
</evidence>
<evidence type="ECO:0000256" key="1">
    <source>
        <dbReference type="ARBA" id="ARBA00001166"/>
    </source>
</evidence>
<organism evidence="9 10">
    <name type="scientific">Stylophora pistillata</name>
    <name type="common">Smooth cauliflower coral</name>
    <dbReference type="NCBI Taxonomy" id="50429"/>
    <lineage>
        <taxon>Eukaryota</taxon>
        <taxon>Metazoa</taxon>
        <taxon>Cnidaria</taxon>
        <taxon>Anthozoa</taxon>
        <taxon>Hexacorallia</taxon>
        <taxon>Scleractinia</taxon>
        <taxon>Astrocoeniina</taxon>
        <taxon>Pocilloporidae</taxon>
        <taxon>Stylophora</taxon>
    </lineage>
</organism>
<dbReference type="PANTHER" id="PTHR21600">
    <property type="entry name" value="MITOCHONDRIAL RNA PSEUDOURIDINE SYNTHASE"/>
    <property type="match status" value="1"/>
</dbReference>
<reference evidence="10" key="1">
    <citation type="journal article" date="2017" name="bioRxiv">
        <title>Comparative analysis of the genomes of Stylophora pistillata and Acropora digitifera provides evidence for extensive differences between species of corals.</title>
        <authorList>
            <person name="Voolstra C.R."/>
            <person name="Li Y."/>
            <person name="Liew Y.J."/>
            <person name="Baumgarten S."/>
            <person name="Zoccola D."/>
            <person name="Flot J.-F."/>
            <person name="Tambutte S."/>
            <person name="Allemand D."/>
            <person name="Aranda M."/>
        </authorList>
    </citation>
    <scope>NUCLEOTIDE SEQUENCE [LARGE SCALE GENOMIC DNA]</scope>
</reference>
<keyword evidence="10" id="KW-1185">Reference proteome</keyword>